<evidence type="ECO:0000256" key="3">
    <source>
        <dbReference type="ARBA" id="ARBA00022722"/>
    </source>
</evidence>
<evidence type="ECO:0000259" key="8">
    <source>
        <dbReference type="Pfam" id="PF01850"/>
    </source>
</evidence>
<feature type="domain" description="PIN" evidence="8">
    <location>
        <begin position="9"/>
        <end position="132"/>
    </location>
</feature>
<comment type="similarity">
    <text evidence="7">Belongs to the PINc/VapC protein family.</text>
</comment>
<evidence type="ECO:0000256" key="1">
    <source>
        <dbReference type="ARBA" id="ARBA00001946"/>
    </source>
</evidence>
<keyword evidence="2" id="KW-1277">Toxin-antitoxin system</keyword>
<keyword evidence="6" id="KW-0460">Magnesium</keyword>
<keyword evidence="4" id="KW-0479">Metal-binding</keyword>
<dbReference type="GO" id="GO:0016787">
    <property type="term" value="F:hydrolase activity"/>
    <property type="evidence" value="ECO:0007669"/>
    <property type="project" value="UniProtKB-KW"/>
</dbReference>
<evidence type="ECO:0000256" key="2">
    <source>
        <dbReference type="ARBA" id="ARBA00022649"/>
    </source>
</evidence>
<dbReference type="Proteomes" id="UP000182360">
    <property type="component" value="Unassembled WGS sequence"/>
</dbReference>
<keyword evidence="10" id="KW-1185">Reference proteome</keyword>
<dbReference type="Pfam" id="PF01850">
    <property type="entry name" value="PIN"/>
    <property type="match status" value="1"/>
</dbReference>
<evidence type="ECO:0000313" key="10">
    <source>
        <dbReference type="Proteomes" id="UP000182360"/>
    </source>
</evidence>
<reference evidence="9 10" key="1">
    <citation type="submission" date="2016-10" db="EMBL/GenBank/DDBJ databases">
        <authorList>
            <person name="de Groot N.N."/>
        </authorList>
    </citation>
    <scope>NUCLEOTIDE SEQUENCE [LARGE SCALE GENOMIC DNA]</scope>
    <source>
        <strain evidence="9 10">B25</strain>
    </source>
</reference>
<dbReference type="GO" id="GO:0004519">
    <property type="term" value="F:endonuclease activity"/>
    <property type="evidence" value="ECO:0007669"/>
    <property type="project" value="UniProtKB-KW"/>
</dbReference>
<keyword evidence="3" id="KW-0540">Nuclease</keyword>
<dbReference type="EMBL" id="FOFU01000003">
    <property type="protein sequence ID" value="SEQ20910.1"/>
    <property type="molecule type" value="Genomic_DNA"/>
</dbReference>
<gene>
    <name evidence="9" type="ORF">SAMN04487977_10327</name>
</gene>
<dbReference type="AlphaFoldDB" id="A0A1H9E598"/>
<accession>A0A1H9E598</accession>
<dbReference type="InterPro" id="IPR029060">
    <property type="entry name" value="PIN-like_dom_sf"/>
</dbReference>
<proteinExistence type="inferred from homology"/>
<dbReference type="SUPFAM" id="SSF88723">
    <property type="entry name" value="PIN domain-like"/>
    <property type="match status" value="1"/>
</dbReference>
<dbReference type="CDD" id="cd18747">
    <property type="entry name" value="PIN_VapC4-5_FitB-like"/>
    <property type="match status" value="1"/>
</dbReference>
<keyword evidence="9" id="KW-0255">Endonuclease</keyword>
<keyword evidence="5" id="KW-0378">Hydrolase</keyword>
<dbReference type="InterPro" id="IPR050556">
    <property type="entry name" value="Type_II_TA_system_RNase"/>
</dbReference>
<dbReference type="OrthoDB" id="9815354at2"/>
<dbReference type="STRING" id="163.SAMN04487775_10523"/>
<evidence type="ECO:0000313" key="9">
    <source>
        <dbReference type="EMBL" id="SEQ20910.1"/>
    </source>
</evidence>
<evidence type="ECO:0000256" key="4">
    <source>
        <dbReference type="ARBA" id="ARBA00022723"/>
    </source>
</evidence>
<dbReference type="PANTHER" id="PTHR33653">
    <property type="entry name" value="RIBONUCLEASE VAPC2"/>
    <property type="match status" value="1"/>
</dbReference>
<dbReference type="InterPro" id="IPR002716">
    <property type="entry name" value="PIN_dom"/>
</dbReference>
<organism evidence="9 10">
    <name type="scientific">Treponema bryantii</name>
    <dbReference type="NCBI Taxonomy" id="163"/>
    <lineage>
        <taxon>Bacteria</taxon>
        <taxon>Pseudomonadati</taxon>
        <taxon>Spirochaetota</taxon>
        <taxon>Spirochaetia</taxon>
        <taxon>Spirochaetales</taxon>
        <taxon>Treponemataceae</taxon>
        <taxon>Treponema</taxon>
    </lineage>
</organism>
<evidence type="ECO:0000256" key="7">
    <source>
        <dbReference type="ARBA" id="ARBA00038093"/>
    </source>
</evidence>
<dbReference type="RefSeq" id="WP_074642034.1">
    <property type="nucleotide sequence ID" value="NZ_FOFU01000003.1"/>
</dbReference>
<comment type="cofactor">
    <cofactor evidence="1">
        <name>Mg(2+)</name>
        <dbReference type="ChEBI" id="CHEBI:18420"/>
    </cofactor>
</comment>
<dbReference type="PANTHER" id="PTHR33653:SF1">
    <property type="entry name" value="RIBONUCLEASE VAPC2"/>
    <property type="match status" value="1"/>
</dbReference>
<dbReference type="Gene3D" id="3.40.50.1010">
    <property type="entry name" value="5'-nuclease"/>
    <property type="match status" value="1"/>
</dbReference>
<protein>
    <submittedName>
        <fullName evidence="9">tRNA(fMet)-specific endonuclease VapC</fullName>
    </submittedName>
</protein>
<name>A0A1H9E598_9SPIR</name>
<evidence type="ECO:0000256" key="6">
    <source>
        <dbReference type="ARBA" id="ARBA00022842"/>
    </source>
</evidence>
<sequence length="147" mass="16812">MNYEEEAHYLLDSNIVSEIIKPEPDFNVISKIAEHNSDCAICAPVWQEILYGLYRQPEGMNKKYLDKFINDDVHENFKIKNFTEKAAAIQADLRAKLEKTGAPTQKEDSMIAAIALANHMVLVTRNTKHFSAIQQVSDLLIENWFEA</sequence>
<dbReference type="GO" id="GO:0046872">
    <property type="term" value="F:metal ion binding"/>
    <property type="evidence" value="ECO:0007669"/>
    <property type="project" value="UniProtKB-KW"/>
</dbReference>
<evidence type="ECO:0000256" key="5">
    <source>
        <dbReference type="ARBA" id="ARBA00022801"/>
    </source>
</evidence>